<dbReference type="InterPro" id="IPR000408">
    <property type="entry name" value="Reg_chr_condens"/>
</dbReference>
<protein>
    <submittedName>
        <fullName evidence="2">Uncharacterized protein</fullName>
    </submittedName>
</protein>
<dbReference type="EMBL" id="MLAK01000921">
    <property type="protein sequence ID" value="OHT01237.1"/>
    <property type="molecule type" value="Genomic_DNA"/>
</dbReference>
<evidence type="ECO:0000313" key="2">
    <source>
        <dbReference type="EMBL" id="OHT01237.1"/>
    </source>
</evidence>
<feature type="repeat" description="RCC1" evidence="1">
    <location>
        <begin position="3"/>
        <end position="60"/>
    </location>
</feature>
<dbReference type="OrthoDB" id="10253607at2759"/>
<dbReference type="Pfam" id="PF13540">
    <property type="entry name" value="RCC1_2"/>
    <property type="match status" value="2"/>
</dbReference>
<evidence type="ECO:0000313" key="3">
    <source>
        <dbReference type="Proteomes" id="UP000179807"/>
    </source>
</evidence>
<reference evidence="2" key="1">
    <citation type="submission" date="2016-10" db="EMBL/GenBank/DDBJ databases">
        <authorList>
            <person name="Benchimol M."/>
            <person name="Almeida L.G."/>
            <person name="Vasconcelos A.T."/>
            <person name="Perreira-Neves A."/>
            <person name="Rosa I.A."/>
            <person name="Tasca T."/>
            <person name="Bogo M.R."/>
            <person name="de Souza W."/>
        </authorList>
    </citation>
    <scope>NUCLEOTIDE SEQUENCE [LARGE SCALE GENOMIC DNA]</scope>
    <source>
        <strain evidence="2">K</strain>
    </source>
</reference>
<dbReference type="PROSITE" id="PS50012">
    <property type="entry name" value="RCC1_3"/>
    <property type="match status" value="4"/>
</dbReference>
<dbReference type="GeneID" id="94842946"/>
<feature type="repeat" description="RCC1" evidence="1">
    <location>
        <begin position="287"/>
        <end position="337"/>
    </location>
</feature>
<dbReference type="SUPFAM" id="SSF50985">
    <property type="entry name" value="RCC1/BLIP-II"/>
    <property type="match status" value="1"/>
</dbReference>
<dbReference type="RefSeq" id="XP_068354373.1">
    <property type="nucleotide sequence ID" value="XM_068508242.1"/>
</dbReference>
<proteinExistence type="predicted"/>
<dbReference type="PANTHER" id="PTHR45982">
    <property type="entry name" value="REGULATOR OF CHROMOSOME CONDENSATION"/>
    <property type="match status" value="1"/>
</dbReference>
<accession>A0A1J4JVE7</accession>
<dbReference type="Proteomes" id="UP000179807">
    <property type="component" value="Unassembled WGS sequence"/>
</dbReference>
<dbReference type="VEuPathDB" id="TrichDB:TRFO_31978"/>
<dbReference type="PANTHER" id="PTHR45982:SF1">
    <property type="entry name" value="REGULATOR OF CHROMOSOME CONDENSATION"/>
    <property type="match status" value="1"/>
</dbReference>
<dbReference type="InterPro" id="IPR009091">
    <property type="entry name" value="RCC1/BLIP-II"/>
</dbReference>
<dbReference type="PRINTS" id="PR00633">
    <property type="entry name" value="RCCNDNSATION"/>
</dbReference>
<evidence type="ECO:0000256" key="1">
    <source>
        <dbReference type="PROSITE-ProRule" id="PRU00235"/>
    </source>
</evidence>
<comment type="caution">
    <text evidence="2">The sequence shown here is derived from an EMBL/GenBank/DDBJ whole genome shotgun (WGS) entry which is preliminary data.</text>
</comment>
<name>A0A1J4JVE7_9EUKA</name>
<organism evidence="2 3">
    <name type="scientific">Tritrichomonas foetus</name>
    <dbReference type="NCBI Taxonomy" id="1144522"/>
    <lineage>
        <taxon>Eukaryota</taxon>
        <taxon>Metamonada</taxon>
        <taxon>Parabasalia</taxon>
        <taxon>Tritrichomonadida</taxon>
        <taxon>Tritrichomonadidae</taxon>
        <taxon>Tritrichomonas</taxon>
    </lineage>
</organism>
<dbReference type="InterPro" id="IPR051553">
    <property type="entry name" value="Ran_GTPase-activating"/>
</dbReference>
<sequence>MRSKIFVAGLNDEWQLGIPPDSRSKEGFHSVSKPTPLCFSASHLVKISAGEYQTVYLFDNGQVYATGSDLNFRIGGPSRTRYSKMTRINVNNELVKDVFCGRNYTLYLTESGYVVFCTAKFPNSQVVIKIRRKVVKVSGNDDSPCVIDDNGNFYFFDNDPQIPPKKYHLSSKAIDIARGHRFSLILSEEGVVYGGGRLNSAAATKNFSPIESLNGIKCQSVYANQNHAAVLSIEGKVYIWGDGSSGQLGNGTKEDNDVFEELSIGPMKRIRSIGLGLWHSVFVTDDGDVYSTGENSCGQLLLGSFSKMLSPTQSNAIPQRATDVTCGTYNTFLICRKAKQ</sequence>
<dbReference type="AlphaFoldDB" id="A0A1J4JVE7"/>
<feature type="repeat" description="RCC1" evidence="1">
    <location>
        <begin position="235"/>
        <end position="286"/>
    </location>
</feature>
<gene>
    <name evidence="2" type="ORF">TRFO_31978</name>
</gene>
<keyword evidence="3" id="KW-1185">Reference proteome</keyword>
<dbReference type="Gene3D" id="2.130.10.30">
    <property type="entry name" value="Regulator of chromosome condensation 1/beta-lactamase-inhibitor protein II"/>
    <property type="match status" value="2"/>
</dbReference>
<feature type="repeat" description="RCC1" evidence="1">
    <location>
        <begin position="61"/>
        <end position="111"/>
    </location>
</feature>